<dbReference type="Proteomes" id="UP001500483">
    <property type="component" value="Unassembled WGS sequence"/>
</dbReference>
<dbReference type="PROSITE" id="PS50043">
    <property type="entry name" value="HTH_LUXR_2"/>
    <property type="match status" value="1"/>
</dbReference>
<dbReference type="InterPro" id="IPR036388">
    <property type="entry name" value="WH-like_DNA-bd_sf"/>
</dbReference>
<dbReference type="SUPFAM" id="SSF52540">
    <property type="entry name" value="P-loop containing nucleoside triphosphate hydrolases"/>
    <property type="match status" value="1"/>
</dbReference>
<dbReference type="SUPFAM" id="SSF46894">
    <property type="entry name" value="C-terminal effector domain of the bipartite response regulators"/>
    <property type="match status" value="1"/>
</dbReference>
<dbReference type="Pfam" id="PF13191">
    <property type="entry name" value="AAA_16"/>
    <property type="match status" value="1"/>
</dbReference>
<dbReference type="InterPro" id="IPR041664">
    <property type="entry name" value="AAA_16"/>
</dbReference>
<dbReference type="Pfam" id="PF00196">
    <property type="entry name" value="GerE"/>
    <property type="match status" value="1"/>
</dbReference>
<dbReference type="EMBL" id="BAAAYK010000038">
    <property type="protein sequence ID" value="GAA3361883.1"/>
    <property type="molecule type" value="Genomic_DNA"/>
</dbReference>
<organism evidence="3 4">
    <name type="scientific">Saccharopolyspora gregorii</name>
    <dbReference type="NCBI Taxonomy" id="33914"/>
    <lineage>
        <taxon>Bacteria</taxon>
        <taxon>Bacillati</taxon>
        <taxon>Actinomycetota</taxon>
        <taxon>Actinomycetes</taxon>
        <taxon>Pseudonocardiales</taxon>
        <taxon>Pseudonocardiaceae</taxon>
        <taxon>Saccharopolyspora</taxon>
    </lineage>
</organism>
<dbReference type="Gene3D" id="1.10.10.10">
    <property type="entry name" value="Winged helix-like DNA-binding domain superfamily/Winged helix DNA-binding domain"/>
    <property type="match status" value="1"/>
</dbReference>
<evidence type="ECO:0000313" key="4">
    <source>
        <dbReference type="Proteomes" id="UP001500483"/>
    </source>
</evidence>
<name>A0ABP6RWB3_9PSEU</name>
<dbReference type="Gene3D" id="3.40.50.300">
    <property type="entry name" value="P-loop containing nucleotide triphosphate hydrolases"/>
    <property type="match status" value="1"/>
</dbReference>
<evidence type="ECO:0000259" key="2">
    <source>
        <dbReference type="PROSITE" id="PS50043"/>
    </source>
</evidence>
<feature type="domain" description="HTH luxR-type" evidence="2">
    <location>
        <begin position="370"/>
        <end position="435"/>
    </location>
</feature>
<accession>A0ABP6RWB3</accession>
<dbReference type="RefSeq" id="WP_258342267.1">
    <property type="nucleotide sequence ID" value="NZ_BAAAYK010000038.1"/>
</dbReference>
<proteinExistence type="predicted"/>
<reference evidence="4" key="1">
    <citation type="journal article" date="2019" name="Int. J. Syst. Evol. Microbiol.">
        <title>The Global Catalogue of Microorganisms (GCM) 10K type strain sequencing project: providing services to taxonomists for standard genome sequencing and annotation.</title>
        <authorList>
            <consortium name="The Broad Institute Genomics Platform"/>
            <consortium name="The Broad Institute Genome Sequencing Center for Infectious Disease"/>
            <person name="Wu L."/>
            <person name="Ma J."/>
        </authorList>
    </citation>
    <scope>NUCLEOTIDE SEQUENCE [LARGE SCALE GENOMIC DNA]</scope>
    <source>
        <strain evidence="4">JCM 9687</strain>
    </source>
</reference>
<evidence type="ECO:0000313" key="3">
    <source>
        <dbReference type="EMBL" id="GAA3361883.1"/>
    </source>
</evidence>
<gene>
    <name evidence="3" type="ORF">GCM10020366_47600</name>
</gene>
<dbReference type="SMART" id="SM00421">
    <property type="entry name" value="HTH_LUXR"/>
    <property type="match status" value="1"/>
</dbReference>
<dbReference type="PROSITE" id="PS00622">
    <property type="entry name" value="HTH_LUXR_1"/>
    <property type="match status" value="1"/>
</dbReference>
<feature type="compositionally biased region" description="Low complexity" evidence="1">
    <location>
        <begin position="443"/>
        <end position="464"/>
    </location>
</feature>
<feature type="region of interest" description="Disordered" evidence="1">
    <location>
        <begin position="432"/>
        <end position="464"/>
    </location>
</feature>
<dbReference type="CDD" id="cd06170">
    <property type="entry name" value="LuxR_C_like"/>
    <property type="match status" value="1"/>
</dbReference>
<evidence type="ECO:0000256" key="1">
    <source>
        <dbReference type="SAM" id="MobiDB-lite"/>
    </source>
</evidence>
<sequence length="464" mass="49028">MARERVSITGRDEALAELRAALRSGAERGRLIVVRGEQGIGRTRLLEAAARRWLSRGVRVTQVRAGRERYGIDAVVEALRADFDRSGGPELIDCISALTRLHEHEPEEPGARFVTAVAELNRVFGRIGSTGPRAVLVDDVLEITDPVPLLLAARRPGNLVVASLRTGAESSAGARELLELADKVLDLEPLRNEDVATIAGGDLDESVHEALRAALGPFYGNPGAVLATVRDLREHSRITDHRLTVPEADIALPADHALVLRARRLGPLAPRLLIAAAAFGALDLDDLPLVADVLREDVAGCERAVDRLVEKGLLVGDEEGRLRCACPALAAAVARQERDVVRRLAAPEVVGARVAAQPLSSVGSAGSLRSAARAQSWSAADSRLVGLVGSGLTNRQIGSKLGLREKTVESQLTRLFAKTGCRSRVELVSVANAPRPGSGGVTGSRSSASAWATRRSGAGKALGG</sequence>
<dbReference type="InterPro" id="IPR027417">
    <property type="entry name" value="P-loop_NTPase"/>
</dbReference>
<dbReference type="InterPro" id="IPR016032">
    <property type="entry name" value="Sig_transdc_resp-reg_C-effctor"/>
</dbReference>
<keyword evidence="4" id="KW-1185">Reference proteome</keyword>
<protein>
    <recommendedName>
        <fullName evidence="2">HTH luxR-type domain-containing protein</fullName>
    </recommendedName>
</protein>
<comment type="caution">
    <text evidence="3">The sequence shown here is derived from an EMBL/GenBank/DDBJ whole genome shotgun (WGS) entry which is preliminary data.</text>
</comment>
<dbReference type="InterPro" id="IPR000792">
    <property type="entry name" value="Tscrpt_reg_LuxR_C"/>
</dbReference>